<accession>A0A2T4I451</accession>
<evidence type="ECO:0000256" key="1">
    <source>
        <dbReference type="SAM" id="MobiDB-lite"/>
    </source>
</evidence>
<feature type="transmembrane region" description="Helical" evidence="2">
    <location>
        <begin position="12"/>
        <end position="30"/>
    </location>
</feature>
<feature type="region of interest" description="Disordered" evidence="1">
    <location>
        <begin position="38"/>
        <end position="66"/>
    </location>
</feature>
<dbReference type="AlphaFoldDB" id="A0A2T4I451"/>
<evidence type="ECO:0000313" key="3">
    <source>
        <dbReference type="EMBL" id="PTD24179.1"/>
    </source>
</evidence>
<dbReference type="Proteomes" id="UP000241206">
    <property type="component" value="Unassembled WGS sequence"/>
</dbReference>
<gene>
    <name evidence="3" type="ORF">CV103_08040</name>
</gene>
<name>A0A2T4I451_9SPHN</name>
<feature type="compositionally biased region" description="Basic and acidic residues" evidence="1">
    <location>
        <begin position="56"/>
        <end position="66"/>
    </location>
</feature>
<keyword evidence="2" id="KW-0812">Transmembrane</keyword>
<keyword evidence="4" id="KW-1185">Reference proteome</keyword>
<evidence type="ECO:0000256" key="2">
    <source>
        <dbReference type="SAM" id="Phobius"/>
    </source>
</evidence>
<keyword evidence="2" id="KW-0472">Membrane</keyword>
<comment type="caution">
    <text evidence="3">The sequence shown here is derived from an EMBL/GenBank/DDBJ whole genome shotgun (WGS) entry which is preliminary data.</text>
</comment>
<keyword evidence="2" id="KW-1133">Transmembrane helix</keyword>
<evidence type="ECO:0000313" key="4">
    <source>
        <dbReference type="Proteomes" id="UP000241206"/>
    </source>
</evidence>
<sequence length="66" mass="7817">MRSIRSPKEDDAVLYLVGLLFLLIAVMLGWEVNRRLSQQENRHDATPEAIEEFDEAMDRIEERDER</sequence>
<protein>
    <submittedName>
        <fullName evidence="3">Uncharacterized protein</fullName>
    </submittedName>
</protein>
<proteinExistence type="predicted"/>
<reference evidence="3 4" key="1">
    <citation type="submission" date="2017-11" db="EMBL/GenBank/DDBJ databases">
        <title>Sphingomonas oleivorans sp. nov., isolated from oil-contaminated soil.</title>
        <authorList>
            <person name="Wang L."/>
            <person name="Chen L."/>
        </authorList>
    </citation>
    <scope>NUCLEOTIDE SEQUENCE [LARGE SCALE GENOMIC DNA]</scope>
    <source>
        <strain evidence="3 4">K101</strain>
    </source>
</reference>
<organism evidence="3 4">
    <name type="scientific">Edaphosphingomonas fennica</name>
    <dbReference type="NCBI Taxonomy" id="114404"/>
    <lineage>
        <taxon>Bacteria</taxon>
        <taxon>Pseudomonadati</taxon>
        <taxon>Pseudomonadota</taxon>
        <taxon>Alphaproteobacteria</taxon>
        <taxon>Sphingomonadales</taxon>
        <taxon>Rhizorhabdaceae</taxon>
        <taxon>Edaphosphingomonas</taxon>
    </lineage>
</organism>
<dbReference type="EMBL" id="PHHF01000035">
    <property type="protein sequence ID" value="PTD24179.1"/>
    <property type="molecule type" value="Genomic_DNA"/>
</dbReference>